<reference evidence="3 5" key="2">
    <citation type="submission" date="2019-07" db="EMBL/GenBank/DDBJ databases">
        <title>Genomic Encyclopedia of Archaeal and Bacterial Type Strains, Phase II (KMG-II): from individual species to whole genera.</title>
        <authorList>
            <person name="Goeker M."/>
        </authorList>
    </citation>
    <scope>NUCLEOTIDE SEQUENCE [LARGE SCALE GENOMIC DNA]</scope>
    <source>
        <strain evidence="3 5">DSM 3754</strain>
    </source>
</reference>
<reference evidence="2" key="3">
    <citation type="journal article" name="MicrobiologyOpen">
        <title>Whole-genome comparison between the type strain of Halobacterium salinarum (DSM 3754(T)) and the laboratory strains R1 and NRC-1.</title>
        <authorList>
            <person name="Pfeiffer F."/>
            <person name="Losensky G."/>
            <person name="Marchfelder A."/>
            <person name="Habermann B."/>
            <person name="Dyall-Smith M."/>
        </authorList>
    </citation>
    <scope>NUCLEOTIDE SEQUENCE</scope>
    <source>
        <strain evidence="2">91-R6</strain>
    </source>
</reference>
<dbReference type="EMBL" id="VRYN01000002">
    <property type="protein sequence ID" value="TYO76707.1"/>
    <property type="molecule type" value="Genomic_DNA"/>
</dbReference>
<dbReference type="AlphaFoldDB" id="A0A4D6GRC5"/>
<evidence type="ECO:0000313" key="5">
    <source>
        <dbReference type="Proteomes" id="UP000323075"/>
    </source>
</evidence>
<dbReference type="Proteomes" id="UP000323075">
    <property type="component" value="Unassembled WGS sequence"/>
</dbReference>
<keyword evidence="1" id="KW-1133">Transmembrane helix</keyword>
<gene>
    <name evidence="3" type="ORF">APQ99_01348</name>
    <name evidence="2" type="ORF">HBSAL_02580</name>
</gene>
<evidence type="ECO:0000313" key="4">
    <source>
        <dbReference type="Proteomes" id="UP000296216"/>
    </source>
</evidence>
<name>A0A4D6GRC5_HALS9</name>
<evidence type="ECO:0000313" key="2">
    <source>
        <dbReference type="EMBL" id="QCC44245.1"/>
    </source>
</evidence>
<keyword evidence="1" id="KW-0472">Membrane</keyword>
<organism evidence="2 4">
    <name type="scientific">Halobacterium salinarum (strain ATCC 33171 / DSM 3754 / JCM 8978 / NBRC 102687 / NCIMB 764 / 91-R6)</name>
    <dbReference type="NCBI Taxonomy" id="2597657"/>
    <lineage>
        <taxon>Archaea</taxon>
        <taxon>Methanobacteriati</taxon>
        <taxon>Methanobacteriota</taxon>
        <taxon>Stenosarchaea group</taxon>
        <taxon>Halobacteria</taxon>
        <taxon>Halobacteriales</taxon>
        <taxon>Halobacteriaceae</taxon>
        <taxon>Halobacterium</taxon>
    </lineage>
</organism>
<proteinExistence type="predicted"/>
<dbReference type="RefSeq" id="WP_010902264.1">
    <property type="nucleotide sequence ID" value="NZ_VRYN01000002.1"/>
</dbReference>
<evidence type="ECO:0000256" key="1">
    <source>
        <dbReference type="SAM" id="Phobius"/>
    </source>
</evidence>
<feature type="transmembrane region" description="Helical" evidence="1">
    <location>
        <begin position="7"/>
        <end position="25"/>
    </location>
</feature>
<dbReference type="EMBL" id="CP038631">
    <property type="protein sequence ID" value="QCC44245.1"/>
    <property type="molecule type" value="Genomic_DNA"/>
</dbReference>
<feature type="transmembrane region" description="Helical" evidence="1">
    <location>
        <begin position="31"/>
        <end position="52"/>
    </location>
</feature>
<evidence type="ECO:0000313" key="3">
    <source>
        <dbReference type="EMBL" id="TYO76707.1"/>
    </source>
</evidence>
<accession>A0A4D6GRC5</accession>
<keyword evidence="1" id="KW-0812">Transmembrane</keyword>
<protein>
    <submittedName>
        <fullName evidence="2">Uncharacterized protein</fullName>
    </submittedName>
</protein>
<reference evidence="2 4" key="1">
    <citation type="journal article" date="2019" name="Microbiol. Resour. Announc.">
        <title>The Genome Sequence of the Halobacterium salinarum Type Strain Is Closely Related to That of Laboratory Strains NRC-1 and R1.</title>
        <authorList>
            <person name="Pfeiffer F."/>
            <person name="Marchfelder A."/>
            <person name="Habermann B."/>
            <person name="Dyall-Smith M.L."/>
        </authorList>
    </citation>
    <scope>NUCLEOTIDE SEQUENCE [LARGE SCALE GENOMIC DNA]</scope>
    <source>
        <strain evidence="2">91-R6</strain>
        <strain evidence="4">ATCC 33171 / DSM 3754 / JCM 8978 / NBRC 102687 / NCIMB 764 / 91-R6</strain>
    </source>
</reference>
<sequence>MNDTAKIAVAGVLLLASAAILFWTSQTPTTSTVVLVAAGTGTLGLALGSILMGMTGTDGRVV</sequence>
<dbReference type="GeneID" id="68693339"/>
<dbReference type="Proteomes" id="UP000296216">
    <property type="component" value="Chromosome"/>
</dbReference>